<keyword evidence="1" id="KW-1133">Transmembrane helix</keyword>
<keyword evidence="3" id="KW-1185">Reference proteome</keyword>
<proteinExistence type="predicted"/>
<evidence type="ECO:0000256" key="1">
    <source>
        <dbReference type="SAM" id="Phobius"/>
    </source>
</evidence>
<dbReference type="EMBL" id="MSCI01000003">
    <property type="protein sequence ID" value="PQJ58080.1"/>
    <property type="molecule type" value="Genomic_DNA"/>
</dbReference>
<comment type="caution">
    <text evidence="2">The sequence shown here is derived from an EMBL/GenBank/DDBJ whole genome shotgun (WGS) entry which is preliminary data.</text>
</comment>
<evidence type="ECO:0000313" key="2">
    <source>
        <dbReference type="EMBL" id="PQJ58080.1"/>
    </source>
</evidence>
<keyword evidence="1" id="KW-0472">Membrane</keyword>
<sequence>MPNPLKNARYQNQELRDKLAGEYVLGTLTPLVRKRLETLMRSDPTWWEHIDLWHQHLSSLTPAVDMAHSEGNLKPPPRQVWKNIASQTIKPSKQTQTMRWWWLPISMAFSLLIGLSLQPFVLPTSQPTEIAQVRPISYLAMMSSESQKDHFALVAYQGEKPGQSSIRMQRNRAMAKVPMDRAMVWMRDGNTGELKLIDSLENVNNVRYMSPTEWQTLKSSSELLVTANRDPNSEILYRGRCVELSDPPTSKAS</sequence>
<evidence type="ECO:0008006" key="4">
    <source>
        <dbReference type="Google" id="ProtNLM"/>
    </source>
</evidence>
<organism evidence="2 3">
    <name type="scientific">Vibrio chagasii</name>
    <dbReference type="NCBI Taxonomy" id="170679"/>
    <lineage>
        <taxon>Bacteria</taxon>
        <taxon>Pseudomonadati</taxon>
        <taxon>Pseudomonadota</taxon>
        <taxon>Gammaproteobacteria</taxon>
        <taxon>Vibrionales</taxon>
        <taxon>Vibrionaceae</taxon>
        <taxon>Vibrio</taxon>
    </lineage>
</organism>
<feature type="transmembrane region" description="Helical" evidence="1">
    <location>
        <begin position="100"/>
        <end position="122"/>
    </location>
</feature>
<keyword evidence="1" id="KW-0812">Transmembrane</keyword>
<reference evidence="2 3" key="1">
    <citation type="submission" date="2016-12" db="EMBL/GenBank/DDBJ databases">
        <title>Diversity of luminous bacteria.</title>
        <authorList>
            <person name="Yoshizawa S."/>
            <person name="Kogure K."/>
        </authorList>
    </citation>
    <scope>NUCLEOTIDE SEQUENCE [LARGE SCALE GENOMIC DNA]</scope>
    <source>
        <strain evidence="2 3">LC2-408</strain>
    </source>
</reference>
<dbReference type="RefSeq" id="WP_105025670.1">
    <property type="nucleotide sequence ID" value="NZ_MSCI01000003.1"/>
</dbReference>
<evidence type="ECO:0000313" key="3">
    <source>
        <dbReference type="Proteomes" id="UP000238707"/>
    </source>
</evidence>
<accession>A0A2S7V983</accession>
<protein>
    <recommendedName>
        <fullName evidence="4">Anti-sigma factor</fullName>
    </recommendedName>
</protein>
<dbReference type="AlphaFoldDB" id="A0A2S7V983"/>
<gene>
    <name evidence="2" type="ORF">BTO10_20375</name>
</gene>
<name>A0A2S7V983_9VIBR</name>
<dbReference type="Proteomes" id="UP000238707">
    <property type="component" value="Unassembled WGS sequence"/>
</dbReference>